<accession>A0A7S3SUS3</accession>
<evidence type="ECO:0000313" key="1">
    <source>
        <dbReference type="EMBL" id="CAE0565275.1"/>
    </source>
</evidence>
<organism evidence="1">
    <name type="scientific">Emiliania huxleyi</name>
    <name type="common">Coccolithophore</name>
    <name type="synonym">Pontosphaera huxleyi</name>
    <dbReference type="NCBI Taxonomy" id="2903"/>
    <lineage>
        <taxon>Eukaryota</taxon>
        <taxon>Haptista</taxon>
        <taxon>Haptophyta</taxon>
        <taxon>Prymnesiophyceae</taxon>
        <taxon>Isochrysidales</taxon>
        <taxon>Noelaerhabdaceae</taxon>
        <taxon>Emiliania</taxon>
    </lineage>
</organism>
<proteinExistence type="predicted"/>
<name>A0A7S3SUS3_EMIHU</name>
<gene>
    <name evidence="1" type="ORF">EHUX00137_LOCUS27110</name>
</gene>
<dbReference type="AlphaFoldDB" id="A0A7S3SUS3"/>
<dbReference type="EMBL" id="HBIR01034791">
    <property type="protein sequence ID" value="CAE0565275.1"/>
    <property type="molecule type" value="Transcribed_RNA"/>
</dbReference>
<reference evidence="1" key="1">
    <citation type="submission" date="2021-01" db="EMBL/GenBank/DDBJ databases">
        <authorList>
            <person name="Corre E."/>
            <person name="Pelletier E."/>
            <person name="Niang G."/>
            <person name="Scheremetjew M."/>
            <person name="Finn R."/>
            <person name="Kale V."/>
            <person name="Holt S."/>
            <person name="Cochrane G."/>
            <person name="Meng A."/>
            <person name="Brown T."/>
            <person name="Cohen L."/>
        </authorList>
    </citation>
    <scope>NUCLEOTIDE SEQUENCE</scope>
    <source>
        <strain evidence="1">379</strain>
    </source>
</reference>
<sequence length="173" mass="18446">MSHCSLVESSDLSSESRQLSAHTRAKVRINPVRVDKSRAVLALDARGLLCQPAGLRFLHLSSLGRCPGCLQLSTPLLLGKTEGLSGASCLLLNLSAHRCCTCSRDRSVDGRRERGNISRTCFNPASGAVKSPLLPGPRLASWLCAGFANGTCKVLVEGTDRLVKSSSSSARLW</sequence>
<protein>
    <submittedName>
        <fullName evidence="1">Uncharacterized protein</fullName>
    </submittedName>
</protein>